<dbReference type="PROSITE" id="PS51186">
    <property type="entry name" value="GNAT"/>
    <property type="match status" value="1"/>
</dbReference>
<keyword evidence="3" id="KW-1185">Reference proteome</keyword>
<dbReference type="Gene3D" id="3.40.630.30">
    <property type="match status" value="1"/>
</dbReference>
<organism evidence="2 3">
    <name type="scientific">Flagellimonas ochracea</name>
    <dbReference type="NCBI Taxonomy" id="2696472"/>
    <lineage>
        <taxon>Bacteria</taxon>
        <taxon>Pseudomonadati</taxon>
        <taxon>Bacteroidota</taxon>
        <taxon>Flavobacteriia</taxon>
        <taxon>Flavobacteriales</taxon>
        <taxon>Flavobacteriaceae</taxon>
        <taxon>Flagellimonas</taxon>
    </lineage>
</organism>
<dbReference type="AlphaFoldDB" id="A0A964WWI1"/>
<dbReference type="InterPro" id="IPR016181">
    <property type="entry name" value="Acyl_CoA_acyltransferase"/>
</dbReference>
<dbReference type="Proteomes" id="UP000667650">
    <property type="component" value="Unassembled WGS sequence"/>
</dbReference>
<feature type="domain" description="N-acetyltransferase" evidence="1">
    <location>
        <begin position="3"/>
        <end position="140"/>
    </location>
</feature>
<accession>A0A964WWI1</accession>
<sequence length="140" mass="16024">MKSEFYISSDKDQLDIPRIHQEIKSSYWGGYRTLEMTKQTIEACMCFGVYSKTDGQVGFARVLTDKVVFAYLMDVIIFPAHKGKGLGKMLIKHIMECPDIKNVHTIALKTKDAHSLYEPHGFIKVGDSKLWMALDRAKYD</sequence>
<proteinExistence type="predicted"/>
<dbReference type="InterPro" id="IPR000182">
    <property type="entry name" value="GNAT_dom"/>
</dbReference>
<dbReference type="GO" id="GO:0016747">
    <property type="term" value="F:acyltransferase activity, transferring groups other than amino-acyl groups"/>
    <property type="evidence" value="ECO:0007669"/>
    <property type="project" value="InterPro"/>
</dbReference>
<evidence type="ECO:0000313" key="3">
    <source>
        <dbReference type="Proteomes" id="UP000667650"/>
    </source>
</evidence>
<evidence type="ECO:0000313" key="2">
    <source>
        <dbReference type="EMBL" id="NAY91000.1"/>
    </source>
</evidence>
<dbReference type="PANTHER" id="PTHR43233">
    <property type="entry name" value="FAMILY N-ACETYLTRANSFERASE, PUTATIVE (AFU_ORTHOLOGUE AFUA_6G03350)-RELATED"/>
    <property type="match status" value="1"/>
</dbReference>
<name>A0A964WWI1_9FLAO</name>
<reference evidence="2" key="1">
    <citation type="submission" date="2020-01" db="EMBL/GenBank/DDBJ databases">
        <title>Muricauda ochracea sp. nov., isolated from a tidal flat of Garorim bay in Korea.</title>
        <authorList>
            <person name="Kim D."/>
            <person name="Yoo Y."/>
            <person name="Kim J.-J."/>
        </authorList>
    </citation>
    <scope>NUCLEOTIDE SEQUENCE</scope>
    <source>
        <strain evidence="2">JGD-17</strain>
    </source>
</reference>
<evidence type="ECO:0000259" key="1">
    <source>
        <dbReference type="PROSITE" id="PS51186"/>
    </source>
</evidence>
<dbReference type="PANTHER" id="PTHR43233:SF1">
    <property type="entry name" value="FAMILY N-ACETYLTRANSFERASE, PUTATIVE (AFU_ORTHOLOGUE AFUA_6G03350)-RELATED"/>
    <property type="match status" value="1"/>
</dbReference>
<dbReference type="InterPro" id="IPR053144">
    <property type="entry name" value="Acetyltransferase_Butenolide"/>
</dbReference>
<protein>
    <submittedName>
        <fullName evidence="2">GNAT family N-acetyltransferase</fullName>
    </submittedName>
</protein>
<dbReference type="SUPFAM" id="SSF55729">
    <property type="entry name" value="Acyl-CoA N-acyltransferases (Nat)"/>
    <property type="match status" value="1"/>
</dbReference>
<dbReference type="RefSeq" id="WP_166522391.1">
    <property type="nucleotide sequence ID" value="NZ_JAAABI010000001.1"/>
</dbReference>
<dbReference type="CDD" id="cd04301">
    <property type="entry name" value="NAT_SF"/>
    <property type="match status" value="1"/>
</dbReference>
<gene>
    <name evidence="2" type="ORF">GTQ34_03625</name>
</gene>
<dbReference type="Pfam" id="PF13508">
    <property type="entry name" value="Acetyltransf_7"/>
    <property type="match status" value="1"/>
</dbReference>
<comment type="caution">
    <text evidence="2">The sequence shown here is derived from an EMBL/GenBank/DDBJ whole genome shotgun (WGS) entry which is preliminary data.</text>
</comment>
<dbReference type="EMBL" id="JAAABI010000001">
    <property type="protein sequence ID" value="NAY91000.1"/>
    <property type="molecule type" value="Genomic_DNA"/>
</dbReference>